<evidence type="ECO:0000313" key="4">
    <source>
        <dbReference type="EMBL" id="KLO07493.1"/>
    </source>
</evidence>
<keyword evidence="5" id="KW-1185">Reference proteome</keyword>
<dbReference type="CDD" id="cd04496">
    <property type="entry name" value="SSB_OBF"/>
    <property type="match status" value="1"/>
</dbReference>
<feature type="region of interest" description="Disordered" evidence="3">
    <location>
        <begin position="1"/>
        <end position="20"/>
    </location>
</feature>
<dbReference type="SUPFAM" id="SSF50249">
    <property type="entry name" value="Nucleic acid-binding proteins"/>
    <property type="match status" value="1"/>
</dbReference>
<dbReference type="Gene3D" id="2.40.50.140">
    <property type="entry name" value="Nucleic acid-binding proteins"/>
    <property type="match status" value="1"/>
</dbReference>
<dbReference type="FunCoup" id="A0A0H2RDB7">
    <property type="interactions" value="31"/>
</dbReference>
<proteinExistence type="predicted"/>
<dbReference type="EMBL" id="KQ086136">
    <property type="protein sequence ID" value="KLO07493.1"/>
    <property type="molecule type" value="Genomic_DNA"/>
</dbReference>
<reference evidence="4 5" key="1">
    <citation type="submission" date="2015-04" db="EMBL/GenBank/DDBJ databases">
        <title>Complete genome sequence of Schizopora paradoxa KUC8140, a cosmopolitan wood degrader in East Asia.</title>
        <authorList>
            <consortium name="DOE Joint Genome Institute"/>
            <person name="Min B."/>
            <person name="Park H."/>
            <person name="Jang Y."/>
            <person name="Kim J.-J."/>
            <person name="Kim K.H."/>
            <person name="Pangilinan J."/>
            <person name="Lipzen A."/>
            <person name="Riley R."/>
            <person name="Grigoriev I.V."/>
            <person name="Spatafora J.W."/>
            <person name="Choi I.-G."/>
        </authorList>
    </citation>
    <scope>NUCLEOTIDE SEQUENCE [LARGE SCALE GENOMIC DNA]</scope>
    <source>
        <strain evidence="4 5">KUC8140</strain>
    </source>
</reference>
<dbReference type="PANTHER" id="PTHR10302:SF0">
    <property type="entry name" value="SINGLE-STRANDED DNA-BINDING PROTEIN, MITOCHONDRIAL"/>
    <property type="match status" value="1"/>
</dbReference>
<dbReference type="InterPro" id="IPR000424">
    <property type="entry name" value="Primosome_PriB/ssb"/>
</dbReference>
<dbReference type="STRING" id="27342.A0A0H2RDB7"/>
<evidence type="ECO:0000313" key="5">
    <source>
        <dbReference type="Proteomes" id="UP000053477"/>
    </source>
</evidence>
<gene>
    <name evidence="4" type="ORF">SCHPADRAFT_945244</name>
</gene>
<protein>
    <recommendedName>
        <fullName evidence="6">Nucleic acid-binding protein</fullName>
    </recommendedName>
</protein>
<evidence type="ECO:0000256" key="2">
    <source>
        <dbReference type="PROSITE-ProRule" id="PRU00252"/>
    </source>
</evidence>
<name>A0A0H2RDB7_9AGAM</name>
<dbReference type="PANTHER" id="PTHR10302">
    <property type="entry name" value="SINGLE-STRANDED DNA-BINDING PROTEIN"/>
    <property type="match status" value="1"/>
</dbReference>
<dbReference type="GO" id="GO:0006264">
    <property type="term" value="P:mitochondrial DNA replication"/>
    <property type="evidence" value="ECO:0007669"/>
    <property type="project" value="TreeGrafter"/>
</dbReference>
<organism evidence="4 5">
    <name type="scientific">Schizopora paradoxa</name>
    <dbReference type="NCBI Taxonomy" id="27342"/>
    <lineage>
        <taxon>Eukaryota</taxon>
        <taxon>Fungi</taxon>
        <taxon>Dikarya</taxon>
        <taxon>Basidiomycota</taxon>
        <taxon>Agaricomycotina</taxon>
        <taxon>Agaricomycetes</taxon>
        <taxon>Hymenochaetales</taxon>
        <taxon>Schizoporaceae</taxon>
        <taxon>Schizopora</taxon>
    </lineage>
</organism>
<dbReference type="InterPro" id="IPR011344">
    <property type="entry name" value="ssDNA-bd"/>
</dbReference>
<keyword evidence="1 2" id="KW-0238">DNA-binding</keyword>
<feature type="compositionally biased region" description="Low complexity" evidence="3">
    <location>
        <begin position="1"/>
        <end position="13"/>
    </location>
</feature>
<evidence type="ECO:0000256" key="1">
    <source>
        <dbReference type="ARBA" id="ARBA00023125"/>
    </source>
</evidence>
<dbReference type="InterPro" id="IPR012340">
    <property type="entry name" value="NA-bd_OB-fold"/>
</dbReference>
<dbReference type="GO" id="GO:0003697">
    <property type="term" value="F:single-stranded DNA binding"/>
    <property type="evidence" value="ECO:0007669"/>
    <property type="project" value="InterPro"/>
</dbReference>
<dbReference type="Pfam" id="PF00436">
    <property type="entry name" value="SSB"/>
    <property type="match status" value="1"/>
</dbReference>
<dbReference type="InParanoid" id="A0A0H2RDB7"/>
<sequence length="157" mass="17479">MFNLARAARTARTSQRLFSSSASRQHDVAKLILIGRIGKEAEAKTTQNGKEYVIYTVATTNYPPPPPNPDGSRPASRSSWHHIFSFNPASHEFIKNLPKGASVYVEANYELREGDSAAEPNSHQAQKQIFLRHENLRVLRYPANHSQSEEGESSSSS</sequence>
<accession>A0A0H2RDB7</accession>
<evidence type="ECO:0000256" key="3">
    <source>
        <dbReference type="SAM" id="MobiDB-lite"/>
    </source>
</evidence>
<evidence type="ECO:0008006" key="6">
    <source>
        <dbReference type="Google" id="ProtNLM"/>
    </source>
</evidence>
<dbReference type="GO" id="GO:0042645">
    <property type="term" value="C:mitochondrial nucleoid"/>
    <property type="evidence" value="ECO:0007669"/>
    <property type="project" value="TreeGrafter"/>
</dbReference>
<dbReference type="OrthoDB" id="1078367at2759"/>
<dbReference type="PROSITE" id="PS50935">
    <property type="entry name" value="SSB"/>
    <property type="match status" value="1"/>
</dbReference>
<dbReference type="Proteomes" id="UP000053477">
    <property type="component" value="Unassembled WGS sequence"/>
</dbReference>
<dbReference type="AlphaFoldDB" id="A0A0H2RDB7"/>